<protein>
    <submittedName>
        <fullName evidence="1">Uncharacterized protein</fullName>
    </submittedName>
</protein>
<dbReference type="Proteomes" id="UP000265663">
    <property type="component" value="Unassembled WGS sequence"/>
</dbReference>
<accession>A0A3M7MIR3</accession>
<reference evidence="1 2" key="1">
    <citation type="journal article" date="2014" name="PLoS ONE">
        <title>De novo Genome Assembly of the Fungal Plant Pathogen Pyrenophora semeniperda.</title>
        <authorList>
            <person name="Soliai M.M."/>
            <person name="Meyer S.E."/>
            <person name="Udall J.A."/>
            <person name="Elzinga D.E."/>
            <person name="Hermansen R.A."/>
            <person name="Bodily P.M."/>
            <person name="Hart A.A."/>
            <person name="Coleman C.E."/>
        </authorList>
    </citation>
    <scope>NUCLEOTIDE SEQUENCE [LARGE SCALE GENOMIC DNA]</scope>
    <source>
        <strain evidence="1 2">CCB06</strain>
        <tissue evidence="1">Mycelium</tissue>
    </source>
</reference>
<dbReference type="OrthoDB" id="202195at2759"/>
<evidence type="ECO:0000313" key="1">
    <source>
        <dbReference type="EMBL" id="RMZ74380.1"/>
    </source>
</evidence>
<gene>
    <name evidence="1" type="ORF">GMOD_00003409</name>
</gene>
<dbReference type="EMBL" id="KE747844">
    <property type="protein sequence ID" value="RMZ74380.1"/>
    <property type="molecule type" value="Genomic_DNA"/>
</dbReference>
<dbReference type="AlphaFoldDB" id="A0A3M7MIR3"/>
<keyword evidence="2" id="KW-1185">Reference proteome</keyword>
<sequence length="268" mass="30205">MVQEATYWSSFTGKLPFSVSRVSDRWAICRLNLVQNAHRDLRQTHHAGRPIAKSSRWGTGTWGKVLALGDDALVVVDVVLPAVLGLVLGLVTSSSPFSLSDMIAMVYWEFVVVVLRQWQGALRLGSSDGGEVHLRACDETREATSRTTTPTYTPLSTQPTFTSNTSNMFKATRALSMQPTRMMAMQPTRMMAMRQSPQLFMRQTLQMRKPVPKEEHGAHTVSQRLRQLKNIPTETWPLSIIAVGMAFFSITRKLWVDKTLRLKRQGKE</sequence>
<evidence type="ECO:0000313" key="2">
    <source>
        <dbReference type="Proteomes" id="UP000265663"/>
    </source>
</evidence>
<name>A0A3M7MIR3_9PLEO</name>
<organism evidence="1 2">
    <name type="scientific">Pyrenophora seminiperda CCB06</name>
    <dbReference type="NCBI Taxonomy" id="1302712"/>
    <lineage>
        <taxon>Eukaryota</taxon>
        <taxon>Fungi</taxon>
        <taxon>Dikarya</taxon>
        <taxon>Ascomycota</taxon>
        <taxon>Pezizomycotina</taxon>
        <taxon>Dothideomycetes</taxon>
        <taxon>Pleosporomycetidae</taxon>
        <taxon>Pleosporales</taxon>
        <taxon>Pleosporineae</taxon>
        <taxon>Pleosporaceae</taxon>
        <taxon>Pyrenophora</taxon>
    </lineage>
</organism>
<proteinExistence type="predicted"/>